<feature type="compositionally biased region" description="Low complexity" evidence="1">
    <location>
        <begin position="252"/>
        <end position="266"/>
    </location>
</feature>
<evidence type="ECO:0008006" key="5">
    <source>
        <dbReference type="Google" id="ProtNLM"/>
    </source>
</evidence>
<accession>A0ABT9SFH6</accession>
<reference evidence="3 4" key="1">
    <citation type="submission" date="2023-07" db="EMBL/GenBank/DDBJ databases">
        <title>Sorghum-associated microbial communities from plants grown in Nebraska, USA.</title>
        <authorList>
            <person name="Schachtman D."/>
        </authorList>
    </citation>
    <scope>NUCLEOTIDE SEQUENCE [LARGE SCALE GENOMIC DNA]</scope>
    <source>
        <strain evidence="3 4">DS1607</strain>
    </source>
</reference>
<sequence>MRETQMLFCALGWLIAGTTMLASPANAQHKAASGIATVGSAATANKADKAAVTEKATATRPLWRELTPKQQEALQPLAGEWDTLNPGHKRKWLALVRSNAEMSAADRATLRSRMSEWARLSNQQRAQARFNFAEVKQVPLDERKAKWESYQALTEAQRHELAERANTGTHGATVVARPVPLQKLAPLPSGANKNLHSPRIQLQPPPAASPAAMPQTPALSVASPATAPAGASAEVPAVAATMPAPSPPAAAPPAARVQTAPLIEAP</sequence>
<comment type="caution">
    <text evidence="3">The sequence shown here is derived from an EMBL/GenBank/DDBJ whole genome shotgun (WGS) entry which is preliminary data.</text>
</comment>
<evidence type="ECO:0000256" key="2">
    <source>
        <dbReference type="SAM" id="SignalP"/>
    </source>
</evidence>
<evidence type="ECO:0000256" key="1">
    <source>
        <dbReference type="SAM" id="MobiDB-lite"/>
    </source>
</evidence>
<organism evidence="3 4">
    <name type="scientific">Variovorax ginsengisoli</name>
    <dbReference type="NCBI Taxonomy" id="363844"/>
    <lineage>
        <taxon>Bacteria</taxon>
        <taxon>Pseudomonadati</taxon>
        <taxon>Pseudomonadota</taxon>
        <taxon>Betaproteobacteria</taxon>
        <taxon>Burkholderiales</taxon>
        <taxon>Comamonadaceae</taxon>
        <taxon>Variovorax</taxon>
    </lineage>
</organism>
<evidence type="ECO:0000313" key="4">
    <source>
        <dbReference type="Proteomes" id="UP001226867"/>
    </source>
</evidence>
<dbReference type="RefSeq" id="WP_307691878.1">
    <property type="nucleotide sequence ID" value="NZ_JAUSRO010000016.1"/>
</dbReference>
<evidence type="ECO:0000313" key="3">
    <source>
        <dbReference type="EMBL" id="MDP9902117.1"/>
    </source>
</evidence>
<proteinExistence type="predicted"/>
<name>A0ABT9SFH6_9BURK</name>
<feature type="region of interest" description="Disordered" evidence="1">
    <location>
        <begin position="243"/>
        <end position="266"/>
    </location>
</feature>
<dbReference type="InterPro" id="IPR021455">
    <property type="entry name" value="DUF3106"/>
</dbReference>
<gene>
    <name evidence="3" type="ORF">J2W36_004393</name>
</gene>
<keyword evidence="4" id="KW-1185">Reference proteome</keyword>
<keyword evidence="2" id="KW-0732">Signal</keyword>
<dbReference type="Pfam" id="PF11304">
    <property type="entry name" value="DUF3106"/>
    <property type="match status" value="1"/>
</dbReference>
<feature type="chain" id="PRO_5046352513" description="DUF3106 domain-containing protein" evidence="2">
    <location>
        <begin position="28"/>
        <end position="266"/>
    </location>
</feature>
<dbReference type="EMBL" id="JAUSRO010000016">
    <property type="protein sequence ID" value="MDP9902117.1"/>
    <property type="molecule type" value="Genomic_DNA"/>
</dbReference>
<dbReference type="Proteomes" id="UP001226867">
    <property type="component" value="Unassembled WGS sequence"/>
</dbReference>
<protein>
    <recommendedName>
        <fullName evidence="5">DUF3106 domain-containing protein</fullName>
    </recommendedName>
</protein>
<feature type="compositionally biased region" description="Low complexity" evidence="1">
    <location>
        <begin position="209"/>
        <end position="231"/>
    </location>
</feature>
<feature type="region of interest" description="Disordered" evidence="1">
    <location>
        <begin position="185"/>
        <end position="231"/>
    </location>
</feature>
<feature type="signal peptide" evidence="2">
    <location>
        <begin position="1"/>
        <end position="27"/>
    </location>
</feature>